<gene>
    <name evidence="2" type="ORF">H920_11100</name>
</gene>
<dbReference type="GO" id="GO:0050821">
    <property type="term" value="P:protein stabilization"/>
    <property type="evidence" value="ECO:0007669"/>
    <property type="project" value="TreeGrafter"/>
</dbReference>
<evidence type="ECO:0000313" key="3">
    <source>
        <dbReference type="Proteomes" id="UP000028990"/>
    </source>
</evidence>
<feature type="compositionally biased region" description="Polar residues" evidence="1">
    <location>
        <begin position="1"/>
        <end position="12"/>
    </location>
</feature>
<dbReference type="PANTHER" id="PTHR12334:SF6">
    <property type="entry name" value="BAG FAMILY MOLECULAR CHAPERONE REGULATOR 2"/>
    <property type="match status" value="1"/>
</dbReference>
<accession>A0A091DAN8</accession>
<dbReference type="GO" id="GO:0000774">
    <property type="term" value="F:adenyl-nucleotide exchange factor activity"/>
    <property type="evidence" value="ECO:0007669"/>
    <property type="project" value="InterPro"/>
</dbReference>
<dbReference type="EMBL" id="KN122898">
    <property type="protein sequence ID" value="KFO27558.1"/>
    <property type="molecule type" value="Genomic_DNA"/>
</dbReference>
<proteinExistence type="predicted"/>
<keyword evidence="3" id="KW-1185">Reference proteome</keyword>
<organism evidence="2 3">
    <name type="scientific">Fukomys damarensis</name>
    <name type="common">Damaraland mole rat</name>
    <name type="synonym">Cryptomys damarensis</name>
    <dbReference type="NCBI Taxonomy" id="885580"/>
    <lineage>
        <taxon>Eukaryota</taxon>
        <taxon>Metazoa</taxon>
        <taxon>Chordata</taxon>
        <taxon>Craniata</taxon>
        <taxon>Vertebrata</taxon>
        <taxon>Euteleostomi</taxon>
        <taxon>Mammalia</taxon>
        <taxon>Eutheria</taxon>
        <taxon>Euarchontoglires</taxon>
        <taxon>Glires</taxon>
        <taxon>Rodentia</taxon>
        <taxon>Hystricomorpha</taxon>
        <taxon>Bathyergidae</taxon>
        <taxon>Fukomys</taxon>
    </lineage>
</organism>
<evidence type="ECO:0000313" key="2">
    <source>
        <dbReference type="EMBL" id="KFO27558.1"/>
    </source>
</evidence>
<protein>
    <submittedName>
        <fullName evidence="2">BAG family molecular chaperone regulator 2</fullName>
    </submittedName>
</protein>
<dbReference type="InterPro" id="IPR037689">
    <property type="entry name" value="BAG2"/>
</dbReference>
<feature type="region of interest" description="Disordered" evidence="1">
    <location>
        <begin position="1"/>
        <end position="26"/>
    </location>
</feature>
<name>A0A091DAN8_FUKDA</name>
<dbReference type="AlphaFoldDB" id="A0A091DAN8"/>
<reference evidence="2 3" key="1">
    <citation type="submission" date="2013-11" db="EMBL/GenBank/DDBJ databases">
        <title>The Damaraland mole rat (Fukomys damarensis) genome and evolution of African mole rats.</title>
        <authorList>
            <person name="Gladyshev V.N."/>
            <person name="Fang X."/>
        </authorList>
    </citation>
    <scope>NUCLEOTIDE SEQUENCE [LARGE SCALE GENOMIC DNA]</scope>
    <source>
        <tissue evidence="2">Liver</tissue>
    </source>
</reference>
<dbReference type="Proteomes" id="UP000028990">
    <property type="component" value="Unassembled WGS sequence"/>
</dbReference>
<dbReference type="PANTHER" id="PTHR12334">
    <property type="entry name" value="BAG FAMILY MOLECULAR CHAPERONE REGULATOR 2"/>
    <property type="match status" value="1"/>
</dbReference>
<sequence length="189" mass="20758">MSEPCSSSQHTLSLPARPACDPRPVSKAELPSLCRCTGLRRQRVSRERDLNLTANGLMGQTLTAEVSTSIRNPQRKESLKYATRIIDDVVSKCPDGLGSAECHLMSLYSACSSEGPGPVDQKFQSIVIGCALEDQKKNQEKTRDCSEALRTQDKAVKLLEHSKGAGSKVLQGKAGSRLSYVKMLRRYFK</sequence>
<evidence type="ECO:0000256" key="1">
    <source>
        <dbReference type="SAM" id="MobiDB-lite"/>
    </source>
</evidence>
<dbReference type="Gene3D" id="1.20.58.890">
    <property type="match status" value="1"/>
</dbReference>
<dbReference type="GO" id="GO:0051087">
    <property type="term" value="F:protein-folding chaperone binding"/>
    <property type="evidence" value="ECO:0007669"/>
    <property type="project" value="InterPro"/>
</dbReference>